<name>A0ACB8HUF8_CITSI</name>
<sequence>MPPRKTRDAHAATYNQENVSKDEALASMTARIDMLAAQMARMAELLDERHQAHQQALQLEKQFSRRTNDSSFRGARSVVRDNSNPTSQFCNFTPPNPPNKTSKPSEIGQSSKTQSSDSGSCENVISEEAVRKLNLKTKPYQTPYKLTWLKKGNQVTVSKRYLVSLSIGSIYKDKIWCDVVTMDACHLLLGRPWQYDRNVVHDGKRNTYSFMFNNTKIVLLPNKKFTLQQDLGNYLLSKKQFIDVVADTKRVYILLGKKSNGDSKIPEAVTPILDEFQDLFSNELPRGLLPLRNIQHQIDLAPVLRPFIGKFVVVYFDDILIYSTSHELHLQHLREVLSALRAASLYTAVNKCIFLTEKVLFLGYVVSKDGISVDQSKVDAIRDWPQPTTLSVTRSFHGLASFYKRFIPHFSTMMASITDYMKGGQFSWTEAATKAFKIIKEKLITAPVLALPDFSLTFEVYCDASKHTSGESNRVADAFSRRTSLLTQMHNQVLGFDTFKELYASDPYFALILEDVAGFRSDYHLHDRFLFKSNQLCVPDSSLRLKIISELHNEGHMGCDKTLALIANTYFWPTMRREVYHYVETCHICQVSKGAATNAGLYMPLLIPTQPWAGISMDFVLGLPRTQRGMDSIFVVVDRFSKMAHFIACKKTTDALTVARLFFKKVYRLHGLPSSIVSDWDRRFLSHFWKTLWKLTNTRLNFSSAYHPQTDGQTEVVNCSLGNHLRSLVGDNLKMWDQKLYQVEFAYNRTVKRGTGLSPFQVNYGYNPRVLIDLVTVPDLVRKSSKVEDFIEQLKKIYATTQESLKQTTEGYKAMADKKRRALEFQVGDLVWAVLTKDRFSVGEYNKLPARKIGPLEIIEKINPNAYKLKLHVHIRTADVFNVKHLIPYIGDHDEDDVADNPNSRANSLTLGGIMRVGIHIILGLISLLTKSLRLLISFLI</sequence>
<proteinExistence type="predicted"/>
<protein>
    <submittedName>
        <fullName evidence="1">Endonuclease</fullName>
    </submittedName>
</protein>
<dbReference type="Proteomes" id="UP000829398">
    <property type="component" value="Chromosome 9"/>
</dbReference>
<reference evidence="2" key="1">
    <citation type="journal article" date="2023" name="Hortic. Res.">
        <title>A chromosome-level phased genome enabling allele-level studies in sweet orange: a case study on citrus Huanglongbing tolerance.</title>
        <authorList>
            <person name="Wu B."/>
            <person name="Yu Q."/>
            <person name="Deng Z."/>
            <person name="Duan Y."/>
            <person name="Luo F."/>
            <person name="Gmitter F. Jr."/>
        </authorList>
    </citation>
    <scope>NUCLEOTIDE SEQUENCE [LARGE SCALE GENOMIC DNA]</scope>
    <source>
        <strain evidence="2">cv. Valencia</strain>
    </source>
</reference>
<evidence type="ECO:0000313" key="1">
    <source>
        <dbReference type="EMBL" id="KAH9678455.1"/>
    </source>
</evidence>
<keyword evidence="1" id="KW-0540">Nuclease</keyword>
<dbReference type="EMBL" id="CM039178">
    <property type="protein sequence ID" value="KAH9678455.1"/>
    <property type="molecule type" value="Genomic_DNA"/>
</dbReference>
<accession>A0ACB8HUF8</accession>
<keyword evidence="2" id="KW-1185">Reference proteome</keyword>
<comment type="caution">
    <text evidence="1">The sequence shown here is derived from an EMBL/GenBank/DDBJ whole genome shotgun (WGS) entry which is preliminary data.</text>
</comment>
<gene>
    <name evidence="1" type="ORF">KPL71_025715</name>
</gene>
<evidence type="ECO:0000313" key="2">
    <source>
        <dbReference type="Proteomes" id="UP000829398"/>
    </source>
</evidence>
<organism evidence="1 2">
    <name type="scientific">Citrus sinensis</name>
    <name type="common">Sweet orange</name>
    <name type="synonym">Citrus aurantium var. sinensis</name>
    <dbReference type="NCBI Taxonomy" id="2711"/>
    <lineage>
        <taxon>Eukaryota</taxon>
        <taxon>Viridiplantae</taxon>
        <taxon>Streptophyta</taxon>
        <taxon>Embryophyta</taxon>
        <taxon>Tracheophyta</taxon>
        <taxon>Spermatophyta</taxon>
        <taxon>Magnoliopsida</taxon>
        <taxon>eudicotyledons</taxon>
        <taxon>Gunneridae</taxon>
        <taxon>Pentapetalae</taxon>
        <taxon>rosids</taxon>
        <taxon>malvids</taxon>
        <taxon>Sapindales</taxon>
        <taxon>Rutaceae</taxon>
        <taxon>Aurantioideae</taxon>
        <taxon>Citrus</taxon>
    </lineage>
</organism>
<keyword evidence="1" id="KW-0378">Hydrolase</keyword>
<keyword evidence="1" id="KW-0255">Endonuclease</keyword>